<feature type="domain" description="HTH cro/C1-type" evidence="1">
    <location>
        <begin position="11"/>
        <end position="65"/>
    </location>
</feature>
<gene>
    <name evidence="2" type="ORF">C6I21_03675</name>
</gene>
<dbReference type="CDD" id="cd00093">
    <property type="entry name" value="HTH_XRE"/>
    <property type="match status" value="1"/>
</dbReference>
<reference evidence="2 3" key="1">
    <citation type="submission" date="2018-03" db="EMBL/GenBank/DDBJ databases">
        <title>Bacillus urumqiensis sp. nov., a moderately haloalkaliphilic bacterium isolated from a salt lake.</title>
        <authorList>
            <person name="Zhao B."/>
            <person name="Liao Z."/>
        </authorList>
    </citation>
    <scope>NUCLEOTIDE SEQUENCE [LARGE SCALE GENOMIC DNA]</scope>
    <source>
        <strain evidence="2 3">BZ-SZ-XJ18</strain>
    </source>
</reference>
<dbReference type="RefSeq" id="WP_105958089.1">
    <property type="nucleotide sequence ID" value="NZ_PVNS01000003.1"/>
</dbReference>
<keyword evidence="3" id="KW-1185">Reference proteome</keyword>
<evidence type="ECO:0000313" key="2">
    <source>
        <dbReference type="EMBL" id="PRO66450.1"/>
    </source>
</evidence>
<dbReference type="Gene3D" id="1.10.260.40">
    <property type="entry name" value="lambda repressor-like DNA-binding domains"/>
    <property type="match status" value="1"/>
</dbReference>
<dbReference type="Pfam" id="PF13560">
    <property type="entry name" value="HTH_31"/>
    <property type="match status" value="1"/>
</dbReference>
<evidence type="ECO:0000313" key="3">
    <source>
        <dbReference type="Proteomes" id="UP000243650"/>
    </source>
</evidence>
<dbReference type="InterPro" id="IPR001387">
    <property type="entry name" value="Cro/C1-type_HTH"/>
</dbReference>
<dbReference type="OrthoDB" id="2970463at2"/>
<accession>A0A2P6MJK3</accession>
<dbReference type="AlphaFoldDB" id="A0A2P6MJK3"/>
<proteinExistence type="predicted"/>
<dbReference type="GO" id="GO:0003677">
    <property type="term" value="F:DNA binding"/>
    <property type="evidence" value="ECO:0007669"/>
    <property type="project" value="InterPro"/>
</dbReference>
<protein>
    <submittedName>
        <fullName evidence="2">XRE family transcriptional regulator</fullName>
    </submittedName>
</protein>
<dbReference type="InterPro" id="IPR010982">
    <property type="entry name" value="Lambda_DNA-bd_dom_sf"/>
</dbReference>
<dbReference type="EMBL" id="PVNS01000003">
    <property type="protein sequence ID" value="PRO66450.1"/>
    <property type="molecule type" value="Genomic_DNA"/>
</dbReference>
<dbReference type="SMART" id="SM00530">
    <property type="entry name" value="HTH_XRE"/>
    <property type="match status" value="1"/>
</dbReference>
<dbReference type="SUPFAM" id="SSF47413">
    <property type="entry name" value="lambda repressor-like DNA-binding domains"/>
    <property type="match status" value="1"/>
</dbReference>
<dbReference type="Proteomes" id="UP000243650">
    <property type="component" value="Unassembled WGS sequence"/>
</dbReference>
<comment type="caution">
    <text evidence="2">The sequence shown here is derived from an EMBL/GenBank/DDBJ whole genome shotgun (WGS) entry which is preliminary data.</text>
</comment>
<organism evidence="2 3">
    <name type="scientific">Alkalicoccus urumqiensis</name>
    <name type="common">Bacillus urumqiensis</name>
    <dbReference type="NCBI Taxonomy" id="1548213"/>
    <lineage>
        <taxon>Bacteria</taxon>
        <taxon>Bacillati</taxon>
        <taxon>Bacillota</taxon>
        <taxon>Bacilli</taxon>
        <taxon>Bacillales</taxon>
        <taxon>Bacillaceae</taxon>
        <taxon>Alkalicoccus</taxon>
    </lineage>
</organism>
<dbReference type="PROSITE" id="PS50943">
    <property type="entry name" value="HTH_CROC1"/>
    <property type="match status" value="1"/>
</dbReference>
<name>A0A2P6MJK3_ALKUR</name>
<evidence type="ECO:0000259" key="1">
    <source>
        <dbReference type="PROSITE" id="PS50943"/>
    </source>
</evidence>
<sequence length="110" mass="12902">MNTQELVRTRLKQWLEKENKSYEWLAEQLHVSKALVGHLLAGRRTFQPHHIEQTAALMNLSVSELLAREEKGKLHVQLRGELTNRRSRRELDNVIFAVEDYLNIKEQKGS</sequence>